<dbReference type="EMBL" id="LFDV01000002">
    <property type="protein sequence ID" value="KTB48021.1"/>
    <property type="molecule type" value="Genomic_DNA"/>
</dbReference>
<dbReference type="GO" id="GO:0098552">
    <property type="term" value="C:side of membrane"/>
    <property type="evidence" value="ECO:0007669"/>
    <property type="project" value="UniProtKB-ARBA"/>
</dbReference>
<dbReference type="InterPro" id="IPR001972">
    <property type="entry name" value="Stomatin_HflK_fam"/>
</dbReference>
<gene>
    <name evidence="3" type="ORF">DEALK_08660</name>
</gene>
<dbReference type="PATRIC" id="fig|1217799.6.peg.890"/>
<dbReference type="GO" id="GO:0005886">
    <property type="term" value="C:plasma membrane"/>
    <property type="evidence" value="ECO:0007669"/>
    <property type="project" value="UniProtKB-ARBA"/>
</dbReference>
<keyword evidence="4" id="KW-1185">Reference proteome</keyword>
<dbReference type="GO" id="GO:0008233">
    <property type="term" value="F:peptidase activity"/>
    <property type="evidence" value="ECO:0007669"/>
    <property type="project" value="UniProtKB-KW"/>
</dbReference>
<comment type="caution">
    <text evidence="3">The sequence shown here is derived from an EMBL/GenBank/DDBJ whole genome shotgun (WGS) entry which is preliminary data.</text>
</comment>
<name>A0A0W0GHJ6_9CHLR</name>
<dbReference type="AlphaFoldDB" id="A0A0W0GHJ6"/>
<organism evidence="3 4">
    <name type="scientific">Dehalogenimonas alkenigignens</name>
    <dbReference type="NCBI Taxonomy" id="1217799"/>
    <lineage>
        <taxon>Bacteria</taxon>
        <taxon>Bacillati</taxon>
        <taxon>Chloroflexota</taxon>
        <taxon>Dehalococcoidia</taxon>
        <taxon>Dehalococcoidales</taxon>
        <taxon>Dehalococcoidaceae</taxon>
        <taxon>Dehalogenimonas</taxon>
    </lineage>
</organism>
<evidence type="ECO:0000313" key="4">
    <source>
        <dbReference type="Proteomes" id="UP000053947"/>
    </source>
</evidence>
<dbReference type="SUPFAM" id="SSF117892">
    <property type="entry name" value="Band 7/SPFH domain"/>
    <property type="match status" value="1"/>
</dbReference>
<keyword evidence="3" id="KW-0645">Protease</keyword>
<dbReference type="PANTHER" id="PTHR43327:SF10">
    <property type="entry name" value="STOMATIN-LIKE PROTEIN 2, MITOCHONDRIAL"/>
    <property type="match status" value="1"/>
</dbReference>
<dbReference type="Proteomes" id="UP000053947">
    <property type="component" value="Unassembled WGS sequence"/>
</dbReference>
<dbReference type="GO" id="GO:0006508">
    <property type="term" value="P:proteolysis"/>
    <property type="evidence" value="ECO:0007669"/>
    <property type="project" value="UniProtKB-KW"/>
</dbReference>
<dbReference type="OrthoDB" id="9809197at2"/>
<dbReference type="PANTHER" id="PTHR43327">
    <property type="entry name" value="STOMATIN-LIKE PROTEIN 2, MITOCHONDRIAL"/>
    <property type="match status" value="1"/>
</dbReference>
<feature type="domain" description="Band 7" evidence="2">
    <location>
        <begin position="20"/>
        <end position="181"/>
    </location>
</feature>
<protein>
    <submittedName>
        <fullName evidence="3">Membrane protease subunit, stomatin/prohibitin-like protein</fullName>
    </submittedName>
</protein>
<dbReference type="SMART" id="SM00244">
    <property type="entry name" value="PHB"/>
    <property type="match status" value="1"/>
</dbReference>
<accession>A0A0W0GHJ6</accession>
<comment type="similarity">
    <text evidence="1">Belongs to the band 7/mec-2 family.</text>
</comment>
<dbReference type="PRINTS" id="PR00721">
    <property type="entry name" value="STOMATIN"/>
</dbReference>
<dbReference type="InterPro" id="IPR036013">
    <property type="entry name" value="Band_7/SPFH_dom_sf"/>
</dbReference>
<evidence type="ECO:0000313" key="3">
    <source>
        <dbReference type="EMBL" id="KTB48021.1"/>
    </source>
</evidence>
<proteinExistence type="inferred from homology"/>
<dbReference type="InterPro" id="IPR001107">
    <property type="entry name" value="Band_7"/>
</dbReference>
<evidence type="ECO:0000259" key="2">
    <source>
        <dbReference type="SMART" id="SM00244"/>
    </source>
</evidence>
<dbReference type="RefSeq" id="WP_058439025.1">
    <property type="nucleotide sequence ID" value="NZ_KQ758903.1"/>
</dbReference>
<sequence>MALLIIGVILTVIILLFLGFGFKIVRPTHRGLVERFGKYNRFAMPGLNVIIPFIDDLRQVDITERMVDAGSQEIITADKLNASVDAQVYFKVRSSEEGVKASQYNVQEFERQIVSLARTTLRNIIGTLTLTSANSERNVINGNLYATLEKETGNWGIDIVRTELKEINPPADVQTTMNSVVMAENKKQAAVDFATAAETEADGKRRAVIKAAEGARQAAILEAEGNKQSRILVAEGEAAAIKLVNEAAEAYFKGNAQVLRRLQAVETSLTSNTKIVLPSGTAITNVIGSLAGVETPDA</sequence>
<dbReference type="STRING" id="1217799.DEALK_08660"/>
<dbReference type="InterPro" id="IPR050710">
    <property type="entry name" value="Band7/mec-2_domain"/>
</dbReference>
<dbReference type="FunFam" id="3.30.479.30:FF:000004">
    <property type="entry name" value="Putative membrane protease family, stomatin"/>
    <property type="match status" value="1"/>
</dbReference>
<keyword evidence="3" id="KW-0378">Hydrolase</keyword>
<reference evidence="3 4" key="1">
    <citation type="submission" date="2015-06" db="EMBL/GenBank/DDBJ databases">
        <title>Genome sequence of the organohalide-respiring Dehalogenimonas alkenigignens type strain (IP3-3T).</title>
        <authorList>
            <person name="Key T.A."/>
            <person name="Richmond D.P."/>
            <person name="Bowman K.S."/>
            <person name="Cho Y.-J."/>
            <person name="Chun J."/>
            <person name="da Costa M.S."/>
            <person name="Rainey F.A."/>
            <person name="Moe W.M."/>
        </authorList>
    </citation>
    <scope>NUCLEOTIDE SEQUENCE [LARGE SCALE GENOMIC DNA]</scope>
    <source>
        <strain evidence="3 4">IP3-3</strain>
    </source>
</reference>
<dbReference type="Gene3D" id="3.30.479.30">
    <property type="entry name" value="Band 7 domain"/>
    <property type="match status" value="1"/>
</dbReference>
<evidence type="ECO:0000256" key="1">
    <source>
        <dbReference type="ARBA" id="ARBA00008164"/>
    </source>
</evidence>
<dbReference type="Pfam" id="PF01145">
    <property type="entry name" value="Band_7"/>
    <property type="match status" value="1"/>
</dbReference>